<dbReference type="Proteomes" id="UP001239111">
    <property type="component" value="Chromosome 2"/>
</dbReference>
<name>A0ACC2P0B9_9HYME</name>
<reference evidence="1" key="1">
    <citation type="submission" date="2023-04" db="EMBL/GenBank/DDBJ databases">
        <title>A chromosome-level genome assembly of the parasitoid wasp Eretmocerus hayati.</title>
        <authorList>
            <person name="Zhong Y."/>
            <person name="Liu S."/>
            <person name="Liu Y."/>
        </authorList>
    </citation>
    <scope>NUCLEOTIDE SEQUENCE</scope>
    <source>
        <strain evidence="1">ZJU_SS_LIU_2023</strain>
    </source>
</reference>
<dbReference type="EMBL" id="CM056742">
    <property type="protein sequence ID" value="KAJ8676501.1"/>
    <property type="molecule type" value="Genomic_DNA"/>
</dbReference>
<protein>
    <submittedName>
        <fullName evidence="1">Uncharacterized protein</fullName>
    </submittedName>
</protein>
<proteinExistence type="predicted"/>
<organism evidence="1 2">
    <name type="scientific">Eretmocerus hayati</name>
    <dbReference type="NCBI Taxonomy" id="131215"/>
    <lineage>
        <taxon>Eukaryota</taxon>
        <taxon>Metazoa</taxon>
        <taxon>Ecdysozoa</taxon>
        <taxon>Arthropoda</taxon>
        <taxon>Hexapoda</taxon>
        <taxon>Insecta</taxon>
        <taxon>Pterygota</taxon>
        <taxon>Neoptera</taxon>
        <taxon>Endopterygota</taxon>
        <taxon>Hymenoptera</taxon>
        <taxon>Apocrita</taxon>
        <taxon>Proctotrupomorpha</taxon>
        <taxon>Chalcidoidea</taxon>
        <taxon>Aphelinidae</taxon>
        <taxon>Aphelininae</taxon>
        <taxon>Eretmocerus</taxon>
    </lineage>
</organism>
<sequence>MPKTIDVKENLMTQILELESLQSVYPTELSVSDHGNLADINDFISGSSPELPQRLEYEVEITTLKGVIELLINLPSNYPCEYPEVYCRSSSLDRSEQKNLNDALLSFIQSQEKGEVLIYSIISWIQDNADIYIDNTSQNEKNKKESVDSTSDCEEKNKDFTRYWIYSHHIYSKIKRKDIIDLAKSSNLTGFSFVGKPGIICVEGACDDCEYFWQQIKSMNWHRILVKFKEKDFDIGDDLNVHRKFSDFQEVCFPTPEGNNDKGQLFKYLCDHKLEHAFKELFGIEAKSSQSNL</sequence>
<evidence type="ECO:0000313" key="1">
    <source>
        <dbReference type="EMBL" id="KAJ8676501.1"/>
    </source>
</evidence>
<evidence type="ECO:0000313" key="2">
    <source>
        <dbReference type="Proteomes" id="UP001239111"/>
    </source>
</evidence>
<keyword evidence="2" id="KW-1185">Reference proteome</keyword>
<accession>A0ACC2P0B9</accession>
<gene>
    <name evidence="1" type="ORF">QAD02_012288</name>
</gene>
<comment type="caution">
    <text evidence="1">The sequence shown here is derived from an EMBL/GenBank/DDBJ whole genome shotgun (WGS) entry which is preliminary data.</text>
</comment>